<organism evidence="3 4">
    <name type="scientific">Halapricum desulfuricans</name>
    <dbReference type="NCBI Taxonomy" id="2841257"/>
    <lineage>
        <taxon>Archaea</taxon>
        <taxon>Methanobacteriati</taxon>
        <taxon>Methanobacteriota</taxon>
        <taxon>Stenosarchaea group</taxon>
        <taxon>Halobacteria</taxon>
        <taxon>Halobacteriales</taxon>
        <taxon>Haloarculaceae</taxon>
        <taxon>Halapricum</taxon>
    </lineage>
</organism>
<evidence type="ECO:0000313" key="4">
    <source>
        <dbReference type="Proteomes" id="UP000663525"/>
    </source>
</evidence>
<reference evidence="3" key="1">
    <citation type="submission" date="2020-11" db="EMBL/GenBank/DDBJ databases">
        <title>Carbohydrate-dependent, anaerobic sulfur respiration: A novel catabolism in halophilic archaea.</title>
        <authorList>
            <person name="Sorokin D.Y."/>
            <person name="Messina E."/>
            <person name="Smedile F."/>
            <person name="La Cono V."/>
            <person name="Hallsworth J.E."/>
            <person name="Yakimov M.M."/>
        </authorList>
    </citation>
    <scope>NUCLEOTIDE SEQUENCE</scope>
    <source>
        <strain evidence="3">HSR12-1</strain>
    </source>
</reference>
<dbReference type="EMBL" id="CP064787">
    <property type="protein sequence ID" value="QSG06406.1"/>
    <property type="molecule type" value="Genomic_DNA"/>
</dbReference>
<gene>
    <name evidence="3" type="ORF">HSR121_2074</name>
</gene>
<evidence type="ECO:0000313" key="3">
    <source>
        <dbReference type="EMBL" id="QSG06406.1"/>
    </source>
</evidence>
<sequence>MANSDPVKVTVEIIDKFSDDLEKLERRLDKIDKKKLDVRLDIDDGRLEEIEARLKKLEEDINSTLKIDVRGYGAAKSKKKDLEKDMFSTLHIGVNKDRLRGLGNLSGGEGFNPPKKNLPQVDPRVASNVLATEGSSSQYASSLRRFEPEEREFINDWIINPDVARAHNRGISADDRDGWIGPKNWNFGIGEKWGPEPRYPGDKERSFGPGSDFLRQIGRATRSASKLEIGDNLFSDAKFGDVRLQARGFDPDLFAPDRGSGRYPWPLPKRMSRRIGELYGGTRVKARGAMRAARSPLGGLMGFLDSDPNTPMYNRKFGGITKLAKRLAPTDMKKWYRILAMLLPVLIALAGAAVGLVAAFGALATAGVALTGIGLLGWGDSTAESLNNVKRRLNELKKEIFGILRPVSALFQPFTAELFNQLPNMVENFVDPLKALVETGFDDWWLDSLNGVSEWFADLLWAASELAPEIQAIGTAFGQAFGTWLTKFLTRMTLELHDNWEMWSRLTRSFLAIINLIYELSKVLAFLIAGLEPLFILIGKLTSIIGNDLLVALTLAIAAMWALDFAMAAVAAKLGYATFAKMAAGIWAAATATGGLSGAMAILNGWLTGVVAKLATINVLSGGLLALTGLVVGYGAYSALQTKGTASDAVGGSGPSGSFSGNYGTRVGGQTTINIYGDVGNREYNKLVDNFGPLYREQRNIEDSRKR</sequence>
<evidence type="ECO:0000256" key="1">
    <source>
        <dbReference type="SAM" id="Coils"/>
    </source>
</evidence>
<proteinExistence type="predicted"/>
<dbReference type="GeneID" id="68855641"/>
<name>A0A897N7N9_9EURY</name>
<feature type="transmembrane region" description="Helical" evidence="2">
    <location>
        <begin position="360"/>
        <end position="378"/>
    </location>
</feature>
<keyword evidence="1" id="KW-0175">Coiled coil</keyword>
<evidence type="ECO:0000256" key="2">
    <source>
        <dbReference type="SAM" id="Phobius"/>
    </source>
</evidence>
<evidence type="ECO:0008006" key="5">
    <source>
        <dbReference type="Google" id="ProtNLM"/>
    </source>
</evidence>
<feature type="transmembrane region" description="Helical" evidence="2">
    <location>
        <begin position="335"/>
        <end position="354"/>
    </location>
</feature>
<dbReference type="RefSeq" id="WP_229112850.1">
    <property type="nucleotide sequence ID" value="NZ_CP064787.1"/>
</dbReference>
<keyword evidence="2" id="KW-0472">Membrane</keyword>
<feature type="transmembrane region" description="Helical" evidence="2">
    <location>
        <begin position="549"/>
        <end position="572"/>
    </location>
</feature>
<dbReference type="Proteomes" id="UP000663525">
    <property type="component" value="Chromosome"/>
</dbReference>
<protein>
    <recommendedName>
        <fullName evidence="5">Tape measure protein</fullName>
    </recommendedName>
</protein>
<feature type="transmembrane region" description="Helical" evidence="2">
    <location>
        <begin position="615"/>
        <end position="637"/>
    </location>
</feature>
<dbReference type="AlphaFoldDB" id="A0A897N7N9"/>
<feature type="coiled-coil region" evidence="1">
    <location>
        <begin position="14"/>
        <end position="67"/>
    </location>
</feature>
<feature type="transmembrane region" description="Helical" evidence="2">
    <location>
        <begin position="584"/>
        <end position="603"/>
    </location>
</feature>
<keyword evidence="2" id="KW-0812">Transmembrane</keyword>
<accession>A0A897N7N9</accession>
<keyword evidence="2" id="KW-1133">Transmembrane helix</keyword>